<evidence type="ECO:0000313" key="8">
    <source>
        <dbReference type="Proteomes" id="UP000320300"/>
    </source>
</evidence>
<name>A0A521ET62_9SPHI</name>
<protein>
    <submittedName>
        <fullName evidence="7">OmpA-OmpF porin, OOP family</fullName>
    </submittedName>
</protein>
<dbReference type="CDD" id="cd07185">
    <property type="entry name" value="OmpA_C-like"/>
    <property type="match status" value="1"/>
</dbReference>
<dbReference type="InterPro" id="IPR006664">
    <property type="entry name" value="OMP_bac"/>
</dbReference>
<proteinExistence type="predicted"/>
<keyword evidence="3" id="KW-0998">Cell outer membrane</keyword>
<keyword evidence="2 4" id="KW-0472">Membrane</keyword>
<evidence type="ECO:0000256" key="4">
    <source>
        <dbReference type="PROSITE-ProRule" id="PRU00473"/>
    </source>
</evidence>
<feature type="domain" description="OmpA-like" evidence="6">
    <location>
        <begin position="40"/>
        <end position="156"/>
    </location>
</feature>
<gene>
    <name evidence="7" type="ORF">SAMN06265348_109105</name>
</gene>
<dbReference type="Gene3D" id="3.30.1330.60">
    <property type="entry name" value="OmpA-like domain"/>
    <property type="match status" value="1"/>
</dbReference>
<dbReference type="EMBL" id="FXTN01000009">
    <property type="protein sequence ID" value="SMO87082.1"/>
    <property type="molecule type" value="Genomic_DNA"/>
</dbReference>
<sequence>MKHKNTTQLLAFLLMFILAGATSASVLLKKPKSAHSSASKAASLAAVTKNLEYDTDKPSIRDAYYKNLDELAKTVKNNNYAVSLRGHADSRGKYKYNWVLSENRAISVKNYLVTKGVQENRIITTPYGSTVPIATNATAAGRQKNRRVEIELKKIKE</sequence>
<reference evidence="7 8" key="1">
    <citation type="submission" date="2017-05" db="EMBL/GenBank/DDBJ databases">
        <authorList>
            <person name="Varghese N."/>
            <person name="Submissions S."/>
        </authorList>
    </citation>
    <scope>NUCLEOTIDE SEQUENCE [LARGE SCALE GENOMIC DNA]</scope>
    <source>
        <strain evidence="7 8">DSM 19036</strain>
    </source>
</reference>
<feature type="signal peptide" evidence="5">
    <location>
        <begin position="1"/>
        <end position="24"/>
    </location>
</feature>
<evidence type="ECO:0000256" key="3">
    <source>
        <dbReference type="ARBA" id="ARBA00023237"/>
    </source>
</evidence>
<evidence type="ECO:0000313" key="7">
    <source>
        <dbReference type="EMBL" id="SMO87082.1"/>
    </source>
</evidence>
<organism evidence="7 8">
    <name type="scientific">Pedobacter westerhofensis</name>
    <dbReference type="NCBI Taxonomy" id="425512"/>
    <lineage>
        <taxon>Bacteria</taxon>
        <taxon>Pseudomonadati</taxon>
        <taxon>Bacteroidota</taxon>
        <taxon>Sphingobacteriia</taxon>
        <taxon>Sphingobacteriales</taxon>
        <taxon>Sphingobacteriaceae</taxon>
        <taxon>Pedobacter</taxon>
    </lineage>
</organism>
<keyword evidence="5" id="KW-0732">Signal</keyword>
<dbReference type="SUPFAM" id="SSF103088">
    <property type="entry name" value="OmpA-like"/>
    <property type="match status" value="1"/>
</dbReference>
<dbReference type="PANTHER" id="PTHR30329:SF21">
    <property type="entry name" value="LIPOPROTEIN YIAD-RELATED"/>
    <property type="match status" value="1"/>
</dbReference>
<dbReference type="InterPro" id="IPR050330">
    <property type="entry name" value="Bact_OuterMem_StrucFunc"/>
</dbReference>
<dbReference type="PANTHER" id="PTHR30329">
    <property type="entry name" value="STATOR ELEMENT OF FLAGELLAR MOTOR COMPLEX"/>
    <property type="match status" value="1"/>
</dbReference>
<evidence type="ECO:0000259" key="6">
    <source>
        <dbReference type="PROSITE" id="PS51123"/>
    </source>
</evidence>
<feature type="chain" id="PRO_5022085366" evidence="5">
    <location>
        <begin position="25"/>
        <end position="157"/>
    </location>
</feature>
<accession>A0A521ET62</accession>
<dbReference type="PRINTS" id="PR01021">
    <property type="entry name" value="OMPADOMAIN"/>
</dbReference>
<dbReference type="InterPro" id="IPR036737">
    <property type="entry name" value="OmpA-like_sf"/>
</dbReference>
<dbReference type="GO" id="GO:0009279">
    <property type="term" value="C:cell outer membrane"/>
    <property type="evidence" value="ECO:0007669"/>
    <property type="project" value="UniProtKB-SubCell"/>
</dbReference>
<evidence type="ECO:0000256" key="1">
    <source>
        <dbReference type="ARBA" id="ARBA00004442"/>
    </source>
</evidence>
<dbReference type="PROSITE" id="PS51123">
    <property type="entry name" value="OMPA_2"/>
    <property type="match status" value="1"/>
</dbReference>
<dbReference type="RefSeq" id="WP_246101611.1">
    <property type="nucleotide sequence ID" value="NZ_CBCSJO010000009.1"/>
</dbReference>
<evidence type="ECO:0000256" key="5">
    <source>
        <dbReference type="SAM" id="SignalP"/>
    </source>
</evidence>
<dbReference type="Pfam" id="PF00691">
    <property type="entry name" value="OmpA"/>
    <property type="match status" value="1"/>
</dbReference>
<dbReference type="Proteomes" id="UP000320300">
    <property type="component" value="Unassembled WGS sequence"/>
</dbReference>
<dbReference type="AlphaFoldDB" id="A0A521ET62"/>
<keyword evidence="8" id="KW-1185">Reference proteome</keyword>
<evidence type="ECO:0000256" key="2">
    <source>
        <dbReference type="ARBA" id="ARBA00023136"/>
    </source>
</evidence>
<dbReference type="InterPro" id="IPR006665">
    <property type="entry name" value="OmpA-like"/>
</dbReference>
<comment type="subcellular location">
    <subcellularLocation>
        <location evidence="1">Cell outer membrane</location>
    </subcellularLocation>
</comment>